<proteinExistence type="predicted"/>
<feature type="transmembrane region" description="Helical" evidence="1">
    <location>
        <begin position="7"/>
        <end position="25"/>
    </location>
</feature>
<comment type="caution">
    <text evidence="2">The sequence shown here is derived from an EMBL/GenBank/DDBJ whole genome shotgun (WGS) entry which is preliminary data.</text>
</comment>
<dbReference type="Proteomes" id="UP000494245">
    <property type="component" value="Unassembled WGS sequence"/>
</dbReference>
<dbReference type="RefSeq" id="WP_173082848.1">
    <property type="nucleotide sequence ID" value="NZ_BLTE01000005.1"/>
</dbReference>
<reference evidence="2 3" key="1">
    <citation type="submission" date="2020-04" db="EMBL/GenBank/DDBJ databases">
        <authorList>
            <consortium name="Desulfovibrio sp. FSS-1 genome sequencing consortium"/>
            <person name="Shimoshige H."/>
            <person name="Kobayashi H."/>
            <person name="Maekawa T."/>
        </authorList>
    </citation>
    <scope>NUCLEOTIDE SEQUENCE [LARGE SCALE GENOMIC DNA]</scope>
    <source>
        <strain evidence="2 3">SIID29052-01</strain>
    </source>
</reference>
<dbReference type="EMBL" id="BLTE01000005">
    <property type="protein sequence ID" value="GFK93626.1"/>
    <property type="molecule type" value="Genomic_DNA"/>
</dbReference>
<sequence>MKENLDLVFKGLLLALLAAFVWVWSETRSVGRYAYFRDGDLEFVLDTSTGMLYQGGYAMNHLTGQEGPVRKDPMRP</sequence>
<evidence type="ECO:0000256" key="1">
    <source>
        <dbReference type="SAM" id="Phobius"/>
    </source>
</evidence>
<accession>A0A6V8LUX9</accession>
<dbReference type="AlphaFoldDB" id="A0A6V8LUX9"/>
<evidence type="ECO:0000313" key="2">
    <source>
        <dbReference type="EMBL" id="GFK93626.1"/>
    </source>
</evidence>
<protein>
    <submittedName>
        <fullName evidence="2">Uncharacterized protein</fullName>
    </submittedName>
</protein>
<name>A0A6V8LUX9_9BACT</name>
<keyword evidence="3" id="KW-1185">Reference proteome</keyword>
<organism evidence="2 3">
    <name type="scientific">Fundidesulfovibrio magnetotacticus</name>
    <dbReference type="NCBI Taxonomy" id="2730080"/>
    <lineage>
        <taxon>Bacteria</taxon>
        <taxon>Pseudomonadati</taxon>
        <taxon>Thermodesulfobacteriota</taxon>
        <taxon>Desulfovibrionia</taxon>
        <taxon>Desulfovibrionales</taxon>
        <taxon>Desulfovibrionaceae</taxon>
        <taxon>Fundidesulfovibrio</taxon>
    </lineage>
</organism>
<keyword evidence="1" id="KW-0812">Transmembrane</keyword>
<keyword evidence="1" id="KW-1133">Transmembrane helix</keyword>
<keyword evidence="1" id="KW-0472">Membrane</keyword>
<gene>
    <name evidence="2" type="ORF">NNJEOMEG_01460</name>
</gene>
<evidence type="ECO:0000313" key="3">
    <source>
        <dbReference type="Proteomes" id="UP000494245"/>
    </source>
</evidence>
<reference evidence="2 3" key="2">
    <citation type="submission" date="2020-05" db="EMBL/GenBank/DDBJ databases">
        <title>Draft genome sequence of Desulfovibrio sp. strainFSS-1.</title>
        <authorList>
            <person name="Shimoshige H."/>
            <person name="Kobayashi H."/>
            <person name="Maekawa T."/>
        </authorList>
    </citation>
    <scope>NUCLEOTIDE SEQUENCE [LARGE SCALE GENOMIC DNA]</scope>
    <source>
        <strain evidence="2 3">SIID29052-01</strain>
    </source>
</reference>